<evidence type="ECO:0000256" key="1">
    <source>
        <dbReference type="SAM" id="Phobius"/>
    </source>
</evidence>
<protein>
    <recommendedName>
        <fullName evidence="4">Hydrophobic protein</fullName>
    </recommendedName>
</protein>
<keyword evidence="1" id="KW-0812">Transmembrane</keyword>
<name>A0A1Z2LE09_9ACTN</name>
<dbReference type="Proteomes" id="UP000195755">
    <property type="component" value="Chromosome"/>
</dbReference>
<reference evidence="2 3" key="1">
    <citation type="submission" date="2017-06" db="EMBL/GenBank/DDBJ databases">
        <title>Streptomyces albireticuli Genome sequencing and assembly.</title>
        <authorList>
            <person name="Wang Y."/>
            <person name="Du B."/>
            <person name="Ding Y."/>
            <person name="Liu H."/>
            <person name="Hou Q."/>
            <person name="Liu K."/>
            <person name="Yao L."/>
            <person name="Wang C."/>
        </authorList>
    </citation>
    <scope>NUCLEOTIDE SEQUENCE [LARGE SCALE GENOMIC DNA]</scope>
    <source>
        <strain evidence="2 3">MDJK11</strain>
    </source>
</reference>
<dbReference type="RefSeq" id="WP_199844014.1">
    <property type="nucleotide sequence ID" value="NZ_CP021744.1"/>
</dbReference>
<keyword evidence="1" id="KW-1133">Transmembrane helix</keyword>
<evidence type="ECO:0000313" key="2">
    <source>
        <dbReference type="EMBL" id="ARZ72461.1"/>
    </source>
</evidence>
<accession>A0A1Z2LE09</accession>
<keyword evidence="1" id="KW-0472">Membrane</keyword>
<sequence length="58" mass="6615">MIFLLVLLLLALVLFGFGFVVPLLWIAAAVVLIVWILGFARHRRGHRGRGRRYAGSRR</sequence>
<feature type="transmembrane region" description="Helical" evidence="1">
    <location>
        <begin position="26"/>
        <end position="42"/>
    </location>
</feature>
<gene>
    <name evidence="2" type="ORF">SMD11_6885</name>
</gene>
<dbReference type="AlphaFoldDB" id="A0A1Z2LE09"/>
<proteinExistence type="predicted"/>
<organism evidence="2 3">
    <name type="scientific">Streptomyces albireticuli</name>
    <dbReference type="NCBI Taxonomy" id="1940"/>
    <lineage>
        <taxon>Bacteria</taxon>
        <taxon>Bacillati</taxon>
        <taxon>Actinomycetota</taxon>
        <taxon>Actinomycetes</taxon>
        <taxon>Kitasatosporales</taxon>
        <taxon>Streptomycetaceae</taxon>
        <taxon>Streptomyces</taxon>
    </lineage>
</organism>
<dbReference type="EMBL" id="CP021744">
    <property type="protein sequence ID" value="ARZ72461.1"/>
    <property type="molecule type" value="Genomic_DNA"/>
</dbReference>
<evidence type="ECO:0008006" key="4">
    <source>
        <dbReference type="Google" id="ProtNLM"/>
    </source>
</evidence>
<evidence type="ECO:0000313" key="3">
    <source>
        <dbReference type="Proteomes" id="UP000195755"/>
    </source>
</evidence>
<dbReference type="KEGG" id="salj:SMD11_6885"/>